<dbReference type="AlphaFoldDB" id="A0AAD7E1D5"/>
<reference evidence="3" key="1">
    <citation type="submission" date="2023-03" db="EMBL/GenBank/DDBJ databases">
        <title>Massive genome expansion in bonnet fungi (Mycena s.s.) driven by repeated elements and novel gene families across ecological guilds.</title>
        <authorList>
            <consortium name="Lawrence Berkeley National Laboratory"/>
            <person name="Harder C.B."/>
            <person name="Miyauchi S."/>
            <person name="Viragh M."/>
            <person name="Kuo A."/>
            <person name="Thoen E."/>
            <person name="Andreopoulos B."/>
            <person name="Lu D."/>
            <person name="Skrede I."/>
            <person name="Drula E."/>
            <person name="Henrissat B."/>
            <person name="Morin E."/>
            <person name="Kohler A."/>
            <person name="Barry K."/>
            <person name="LaButti K."/>
            <person name="Morin E."/>
            <person name="Salamov A."/>
            <person name="Lipzen A."/>
            <person name="Mereny Z."/>
            <person name="Hegedus B."/>
            <person name="Baldrian P."/>
            <person name="Stursova M."/>
            <person name="Weitz H."/>
            <person name="Taylor A."/>
            <person name="Grigoriev I.V."/>
            <person name="Nagy L.G."/>
            <person name="Martin F."/>
            <person name="Kauserud H."/>
        </authorList>
    </citation>
    <scope>NUCLEOTIDE SEQUENCE</scope>
    <source>
        <strain evidence="3">9144</strain>
    </source>
</reference>
<feature type="signal peptide" evidence="1">
    <location>
        <begin position="1"/>
        <end position="20"/>
    </location>
</feature>
<keyword evidence="1" id="KW-0732">Signal</keyword>
<dbReference type="EMBL" id="JARJCW010000006">
    <property type="protein sequence ID" value="KAJ7223476.1"/>
    <property type="molecule type" value="Genomic_DNA"/>
</dbReference>
<accession>A0AAD7E1D5</accession>
<feature type="chain" id="PRO_5042007569" description="Apple domain-containing protein" evidence="1">
    <location>
        <begin position="21"/>
        <end position="127"/>
    </location>
</feature>
<feature type="domain" description="Apple" evidence="2">
    <location>
        <begin position="35"/>
        <end position="88"/>
    </location>
</feature>
<proteinExistence type="predicted"/>
<dbReference type="Gene3D" id="3.50.4.10">
    <property type="entry name" value="Hepatocyte Growth Factor"/>
    <property type="match status" value="1"/>
</dbReference>
<evidence type="ECO:0000256" key="1">
    <source>
        <dbReference type="SAM" id="SignalP"/>
    </source>
</evidence>
<gene>
    <name evidence="3" type="ORF">GGX14DRAFT_558051</name>
</gene>
<organism evidence="3 4">
    <name type="scientific">Mycena pura</name>
    <dbReference type="NCBI Taxonomy" id="153505"/>
    <lineage>
        <taxon>Eukaryota</taxon>
        <taxon>Fungi</taxon>
        <taxon>Dikarya</taxon>
        <taxon>Basidiomycota</taxon>
        <taxon>Agaricomycotina</taxon>
        <taxon>Agaricomycetes</taxon>
        <taxon>Agaricomycetidae</taxon>
        <taxon>Agaricales</taxon>
        <taxon>Marasmiineae</taxon>
        <taxon>Mycenaceae</taxon>
        <taxon>Mycena</taxon>
    </lineage>
</organism>
<dbReference type="Proteomes" id="UP001219525">
    <property type="component" value="Unassembled WGS sequence"/>
</dbReference>
<evidence type="ECO:0000259" key="2">
    <source>
        <dbReference type="Pfam" id="PF14295"/>
    </source>
</evidence>
<keyword evidence="4" id="KW-1185">Reference proteome</keyword>
<dbReference type="Pfam" id="PF14295">
    <property type="entry name" value="PAN_4"/>
    <property type="match status" value="1"/>
</dbReference>
<name>A0AAD7E1D5_9AGAR</name>
<sequence length="127" mass="12732">MLSSLVAVLVSFSLSAAVAAVPPPDDTVGNIFAVYPGWDMNNGAASTTHGGSELACLQACSASATCVAYAYVPYGSSVTGPGTACVLKSSFNITTFTRQSFDVSVGLLGACGTFSPVGPTSCYTVTV</sequence>
<comment type="caution">
    <text evidence="3">The sequence shown here is derived from an EMBL/GenBank/DDBJ whole genome shotgun (WGS) entry which is preliminary data.</text>
</comment>
<dbReference type="InterPro" id="IPR003609">
    <property type="entry name" value="Pan_app"/>
</dbReference>
<evidence type="ECO:0000313" key="3">
    <source>
        <dbReference type="EMBL" id="KAJ7223476.1"/>
    </source>
</evidence>
<evidence type="ECO:0000313" key="4">
    <source>
        <dbReference type="Proteomes" id="UP001219525"/>
    </source>
</evidence>
<protein>
    <recommendedName>
        <fullName evidence="2">Apple domain-containing protein</fullName>
    </recommendedName>
</protein>